<gene>
    <name evidence="10" type="ORF">A4A58_07290</name>
</gene>
<keyword evidence="11" id="KW-1185">Reference proteome</keyword>
<feature type="transmembrane region" description="Helical" evidence="8">
    <location>
        <begin position="101"/>
        <end position="120"/>
    </location>
</feature>
<proteinExistence type="inferred from homology"/>
<evidence type="ECO:0000256" key="3">
    <source>
        <dbReference type="ARBA" id="ARBA00022475"/>
    </source>
</evidence>
<keyword evidence="3" id="KW-1003">Cell membrane</keyword>
<dbReference type="Proteomes" id="UP000076574">
    <property type="component" value="Unassembled WGS sequence"/>
</dbReference>
<evidence type="ECO:0000313" key="11">
    <source>
        <dbReference type="Proteomes" id="UP000076574"/>
    </source>
</evidence>
<evidence type="ECO:0000256" key="6">
    <source>
        <dbReference type="ARBA" id="ARBA00022989"/>
    </source>
</evidence>
<comment type="caution">
    <text evidence="10">The sequence shown here is derived from an EMBL/GenBank/DDBJ whole genome shotgun (WGS) entry which is preliminary data.</text>
</comment>
<dbReference type="PANTHER" id="PTHR43357">
    <property type="entry name" value="INNER MEMBRANE ABC TRANSPORTER PERMEASE PROTEIN YDCV"/>
    <property type="match status" value="1"/>
</dbReference>
<dbReference type="OrthoDB" id="9783270at2"/>
<dbReference type="Pfam" id="PF00528">
    <property type="entry name" value="BPD_transp_1"/>
    <property type="match status" value="1"/>
</dbReference>
<evidence type="ECO:0000256" key="4">
    <source>
        <dbReference type="ARBA" id="ARBA00022519"/>
    </source>
</evidence>
<comment type="subcellular location">
    <subcellularLocation>
        <location evidence="1">Cell inner membrane</location>
        <topology evidence="1">Multi-pass membrane protein</topology>
    </subcellularLocation>
    <subcellularLocation>
        <location evidence="8">Cell membrane</location>
        <topology evidence="8">Multi-pass membrane protein</topology>
    </subcellularLocation>
</comment>
<feature type="transmembrane region" description="Helical" evidence="8">
    <location>
        <begin position="63"/>
        <end position="89"/>
    </location>
</feature>
<dbReference type="STRING" id="943830.A4A58_07290"/>
<dbReference type="CDD" id="cd06261">
    <property type="entry name" value="TM_PBP2"/>
    <property type="match status" value="1"/>
</dbReference>
<keyword evidence="6 8" id="KW-1133">Transmembrane helix</keyword>
<dbReference type="PANTHER" id="PTHR43357:SF4">
    <property type="entry name" value="INNER MEMBRANE ABC TRANSPORTER PERMEASE PROTEIN YDCV"/>
    <property type="match status" value="1"/>
</dbReference>
<dbReference type="InterPro" id="IPR035906">
    <property type="entry name" value="MetI-like_sf"/>
</dbReference>
<feature type="transmembrane region" description="Helical" evidence="8">
    <location>
        <begin position="239"/>
        <end position="259"/>
    </location>
</feature>
<evidence type="ECO:0000256" key="5">
    <source>
        <dbReference type="ARBA" id="ARBA00022692"/>
    </source>
</evidence>
<name>A0A161SQE8_9BRAD</name>
<dbReference type="RefSeq" id="WP_068733319.1">
    <property type="nucleotide sequence ID" value="NZ_LVYV01000012.1"/>
</dbReference>
<feature type="transmembrane region" description="Helical" evidence="8">
    <location>
        <begin position="132"/>
        <end position="155"/>
    </location>
</feature>
<evidence type="ECO:0000256" key="1">
    <source>
        <dbReference type="ARBA" id="ARBA00004429"/>
    </source>
</evidence>
<keyword evidence="4" id="KW-0997">Cell inner membrane</keyword>
<evidence type="ECO:0000256" key="2">
    <source>
        <dbReference type="ARBA" id="ARBA00022448"/>
    </source>
</evidence>
<evidence type="ECO:0000256" key="7">
    <source>
        <dbReference type="ARBA" id="ARBA00023136"/>
    </source>
</evidence>
<reference evidence="10 11" key="1">
    <citation type="submission" date="2016-03" db="EMBL/GenBank/DDBJ databases">
        <title>Microsymbionts genomes from the relict species Vavilovia formosa (Stev.) Fed.</title>
        <authorList>
            <person name="Kopat V."/>
            <person name="Chirak E."/>
            <person name="Kimeklis A."/>
            <person name="Andronov E."/>
        </authorList>
    </citation>
    <scope>NUCLEOTIDE SEQUENCE [LARGE SCALE GENOMIC DNA]</scope>
    <source>
        <strain evidence="10 11">Vaf07</strain>
    </source>
</reference>
<comment type="similarity">
    <text evidence="8">Belongs to the binding-protein-dependent transport system permease family.</text>
</comment>
<keyword evidence="2 8" id="KW-0813">Transport</keyword>
<feature type="transmembrane region" description="Helical" evidence="8">
    <location>
        <begin position="207"/>
        <end position="227"/>
    </location>
</feature>
<evidence type="ECO:0000313" key="10">
    <source>
        <dbReference type="EMBL" id="KZD23182.1"/>
    </source>
</evidence>
<dbReference type="InterPro" id="IPR000515">
    <property type="entry name" value="MetI-like"/>
</dbReference>
<organism evidence="10 11">
    <name type="scientific">Tardiphaga robiniae</name>
    <dbReference type="NCBI Taxonomy" id="943830"/>
    <lineage>
        <taxon>Bacteria</taxon>
        <taxon>Pseudomonadati</taxon>
        <taxon>Pseudomonadota</taxon>
        <taxon>Alphaproteobacteria</taxon>
        <taxon>Hyphomicrobiales</taxon>
        <taxon>Nitrobacteraceae</taxon>
        <taxon>Tardiphaga</taxon>
    </lineage>
</organism>
<keyword evidence="5 8" id="KW-0812">Transmembrane</keyword>
<feature type="domain" description="ABC transmembrane type-1" evidence="9">
    <location>
        <begin position="64"/>
        <end position="255"/>
    </location>
</feature>
<sequence>MRTRMWKLSLYLFIVGFILNMLGIVSHVVVSSFAKRWFGGLLPPAYTTDWFAYAWKNFDLGQVLGVTLLIVVVVVFLALAIGFPAAYILARRNFRFKSVILLLYFLPLVIPQMTYGIPLATTLYRYGVGGSVVGVILAVLVPMVPLAVFVLMPFFEQISVNLEWSGSMLGASRAQIFRRILFPLMVPGILTAGVLVLVNTISNFELAFLLGGGGSQTLVVALFYNMFAGGVRPVYSIDAMAVIYMVMVMTLLLIALRFVRPTQMVFKLDK</sequence>
<dbReference type="Gene3D" id="1.10.3720.10">
    <property type="entry name" value="MetI-like"/>
    <property type="match status" value="1"/>
</dbReference>
<dbReference type="SUPFAM" id="SSF161098">
    <property type="entry name" value="MetI-like"/>
    <property type="match status" value="1"/>
</dbReference>
<protein>
    <submittedName>
        <fullName evidence="10">ABC transporter permease</fullName>
    </submittedName>
</protein>
<dbReference type="AlphaFoldDB" id="A0A161SQE8"/>
<dbReference type="EMBL" id="LVYV01000012">
    <property type="protein sequence ID" value="KZD23182.1"/>
    <property type="molecule type" value="Genomic_DNA"/>
</dbReference>
<feature type="transmembrane region" description="Helical" evidence="8">
    <location>
        <begin position="176"/>
        <end position="201"/>
    </location>
</feature>
<dbReference type="PROSITE" id="PS50928">
    <property type="entry name" value="ABC_TM1"/>
    <property type="match status" value="1"/>
</dbReference>
<accession>A0A161SQE8</accession>
<keyword evidence="7 8" id="KW-0472">Membrane</keyword>
<evidence type="ECO:0000259" key="9">
    <source>
        <dbReference type="PROSITE" id="PS50928"/>
    </source>
</evidence>
<dbReference type="GO" id="GO:0005886">
    <property type="term" value="C:plasma membrane"/>
    <property type="evidence" value="ECO:0007669"/>
    <property type="project" value="UniProtKB-SubCell"/>
</dbReference>
<evidence type="ECO:0000256" key="8">
    <source>
        <dbReference type="RuleBase" id="RU363032"/>
    </source>
</evidence>
<dbReference type="GO" id="GO:0055085">
    <property type="term" value="P:transmembrane transport"/>
    <property type="evidence" value="ECO:0007669"/>
    <property type="project" value="InterPro"/>
</dbReference>